<gene>
    <name evidence="3" type="ORF">BJ508DRAFT_22901</name>
</gene>
<organism evidence="3 4">
    <name type="scientific">Ascobolus immersus RN42</name>
    <dbReference type="NCBI Taxonomy" id="1160509"/>
    <lineage>
        <taxon>Eukaryota</taxon>
        <taxon>Fungi</taxon>
        <taxon>Dikarya</taxon>
        <taxon>Ascomycota</taxon>
        <taxon>Pezizomycotina</taxon>
        <taxon>Pezizomycetes</taxon>
        <taxon>Pezizales</taxon>
        <taxon>Ascobolaceae</taxon>
        <taxon>Ascobolus</taxon>
    </lineage>
</organism>
<evidence type="ECO:0008006" key="5">
    <source>
        <dbReference type="Google" id="ProtNLM"/>
    </source>
</evidence>
<dbReference type="EMBL" id="ML119768">
    <property type="protein sequence ID" value="RPA75228.1"/>
    <property type="molecule type" value="Genomic_DNA"/>
</dbReference>
<keyword evidence="1" id="KW-0472">Membrane</keyword>
<feature type="transmembrane region" description="Helical" evidence="1">
    <location>
        <begin position="41"/>
        <end position="59"/>
    </location>
</feature>
<evidence type="ECO:0000256" key="1">
    <source>
        <dbReference type="SAM" id="Phobius"/>
    </source>
</evidence>
<dbReference type="AlphaFoldDB" id="A0A3N4HRV6"/>
<keyword evidence="2" id="KW-0732">Signal</keyword>
<proteinExistence type="predicted"/>
<name>A0A3N4HRV6_ASCIM</name>
<evidence type="ECO:0000313" key="4">
    <source>
        <dbReference type="Proteomes" id="UP000275078"/>
    </source>
</evidence>
<sequence length="124" mass="13690">MFFHARTHVATCFLFLVPAGCLHTYAGCARCLFVVPAGRTPVFPLWCCCFSYLVGWVFGKKALGCGFSLFYERVHSGLNLWRGKVSLFSELVIRTFVSLSPSLRLPASCKSGEVMFSCGKVGFS</sequence>
<accession>A0A3N4HRV6</accession>
<dbReference type="Proteomes" id="UP000275078">
    <property type="component" value="Unassembled WGS sequence"/>
</dbReference>
<keyword evidence="4" id="KW-1185">Reference proteome</keyword>
<feature type="signal peptide" evidence="2">
    <location>
        <begin position="1"/>
        <end position="21"/>
    </location>
</feature>
<evidence type="ECO:0000256" key="2">
    <source>
        <dbReference type="SAM" id="SignalP"/>
    </source>
</evidence>
<keyword evidence="1" id="KW-0812">Transmembrane</keyword>
<evidence type="ECO:0000313" key="3">
    <source>
        <dbReference type="EMBL" id="RPA75228.1"/>
    </source>
</evidence>
<reference evidence="3 4" key="1">
    <citation type="journal article" date="2018" name="Nat. Ecol. Evol.">
        <title>Pezizomycetes genomes reveal the molecular basis of ectomycorrhizal truffle lifestyle.</title>
        <authorList>
            <person name="Murat C."/>
            <person name="Payen T."/>
            <person name="Noel B."/>
            <person name="Kuo A."/>
            <person name="Morin E."/>
            <person name="Chen J."/>
            <person name="Kohler A."/>
            <person name="Krizsan K."/>
            <person name="Balestrini R."/>
            <person name="Da Silva C."/>
            <person name="Montanini B."/>
            <person name="Hainaut M."/>
            <person name="Levati E."/>
            <person name="Barry K.W."/>
            <person name="Belfiori B."/>
            <person name="Cichocki N."/>
            <person name="Clum A."/>
            <person name="Dockter R.B."/>
            <person name="Fauchery L."/>
            <person name="Guy J."/>
            <person name="Iotti M."/>
            <person name="Le Tacon F."/>
            <person name="Lindquist E.A."/>
            <person name="Lipzen A."/>
            <person name="Malagnac F."/>
            <person name="Mello A."/>
            <person name="Molinier V."/>
            <person name="Miyauchi S."/>
            <person name="Poulain J."/>
            <person name="Riccioni C."/>
            <person name="Rubini A."/>
            <person name="Sitrit Y."/>
            <person name="Splivallo R."/>
            <person name="Traeger S."/>
            <person name="Wang M."/>
            <person name="Zifcakova L."/>
            <person name="Wipf D."/>
            <person name="Zambonelli A."/>
            <person name="Paolocci F."/>
            <person name="Nowrousian M."/>
            <person name="Ottonello S."/>
            <person name="Baldrian P."/>
            <person name="Spatafora J.W."/>
            <person name="Henrissat B."/>
            <person name="Nagy L.G."/>
            <person name="Aury J.M."/>
            <person name="Wincker P."/>
            <person name="Grigoriev I.V."/>
            <person name="Bonfante P."/>
            <person name="Martin F.M."/>
        </authorList>
    </citation>
    <scope>NUCLEOTIDE SEQUENCE [LARGE SCALE GENOMIC DNA]</scope>
    <source>
        <strain evidence="3 4">RN42</strain>
    </source>
</reference>
<feature type="chain" id="PRO_5018025939" description="Secreted protein" evidence="2">
    <location>
        <begin position="22"/>
        <end position="124"/>
    </location>
</feature>
<protein>
    <recommendedName>
        <fullName evidence="5">Secreted protein</fullName>
    </recommendedName>
</protein>
<keyword evidence="1" id="KW-1133">Transmembrane helix</keyword>